<evidence type="ECO:0000256" key="4">
    <source>
        <dbReference type="ARBA" id="ARBA00023098"/>
    </source>
</evidence>
<dbReference type="GO" id="GO:0009245">
    <property type="term" value="P:lipid A biosynthetic process"/>
    <property type="evidence" value="ECO:0007669"/>
    <property type="project" value="UniProtKB-KW"/>
</dbReference>
<accession>A0A935PVG3</accession>
<reference evidence="6 7" key="1">
    <citation type="submission" date="2020-10" db="EMBL/GenBank/DDBJ databases">
        <title>Connecting structure to function with the recovery of over 1000 high-quality activated sludge metagenome-assembled genomes encoding full-length rRNA genes using long-read sequencing.</title>
        <authorList>
            <person name="Singleton C.M."/>
            <person name="Petriglieri F."/>
            <person name="Kristensen J.M."/>
            <person name="Kirkegaard R.H."/>
            <person name="Michaelsen T.Y."/>
            <person name="Andersen M.H."/>
            <person name="Karst S.M."/>
            <person name="Dueholm M.S."/>
            <person name="Nielsen P.H."/>
            <person name="Albertsen M."/>
        </authorList>
    </citation>
    <scope>NUCLEOTIDE SEQUENCE [LARGE SCALE GENOMIC DNA]</scope>
    <source>
        <strain evidence="6">EsbW_18-Q3-R4-48_BATAC.285</strain>
    </source>
</reference>
<protein>
    <recommendedName>
        <fullName evidence="8">UDP-3-O-(3-hydroxymyristoyl)glucosamine N-acyltransferase</fullName>
    </recommendedName>
</protein>
<keyword evidence="4" id="KW-0443">Lipid metabolism</keyword>
<keyword evidence="5" id="KW-0012">Acyltransferase</keyword>
<evidence type="ECO:0000256" key="1">
    <source>
        <dbReference type="ARBA" id="ARBA00022516"/>
    </source>
</evidence>
<comment type="caution">
    <text evidence="6">The sequence shown here is derived from an EMBL/GenBank/DDBJ whole genome shotgun (WGS) entry which is preliminary data.</text>
</comment>
<gene>
    <name evidence="6" type="ORF">IPJ27_04475</name>
</gene>
<evidence type="ECO:0000256" key="3">
    <source>
        <dbReference type="ARBA" id="ARBA00022679"/>
    </source>
</evidence>
<evidence type="ECO:0000313" key="6">
    <source>
        <dbReference type="EMBL" id="MBK7674065.1"/>
    </source>
</evidence>
<dbReference type="Gene3D" id="2.160.10.10">
    <property type="entry name" value="Hexapeptide repeat proteins"/>
    <property type="match status" value="1"/>
</dbReference>
<dbReference type="InterPro" id="IPR007691">
    <property type="entry name" value="LpxD"/>
</dbReference>
<evidence type="ECO:0000256" key="5">
    <source>
        <dbReference type="ARBA" id="ARBA00023315"/>
    </source>
</evidence>
<dbReference type="Proteomes" id="UP000697998">
    <property type="component" value="Unassembled WGS sequence"/>
</dbReference>
<dbReference type="SUPFAM" id="SSF51161">
    <property type="entry name" value="Trimeric LpxA-like enzymes"/>
    <property type="match status" value="1"/>
</dbReference>
<dbReference type="GO" id="GO:0016020">
    <property type="term" value="C:membrane"/>
    <property type="evidence" value="ECO:0007669"/>
    <property type="project" value="GOC"/>
</dbReference>
<evidence type="ECO:0000313" key="7">
    <source>
        <dbReference type="Proteomes" id="UP000697998"/>
    </source>
</evidence>
<sequence length="150" mass="15471">MTQTGRLVIGGDGEIAGIASIDRGALDDTLIGDGGKLDNQIQIGDGLSIDDHAAMAGCLGVAGSSRSGRWCTVGVAGMIIGHLEPGDDVGISAGAMVTRNASRPGQYKSISPIEAHSEWLHKAPQIKRLAKLAERVAGLEKKPGLMEKTS</sequence>
<dbReference type="InterPro" id="IPR011004">
    <property type="entry name" value="Trimer_LpxA-like_sf"/>
</dbReference>
<dbReference type="PANTHER" id="PTHR43378:SF2">
    <property type="entry name" value="UDP-3-O-ACYLGLUCOSAMINE N-ACYLTRANSFERASE 1, MITOCHONDRIAL-RELATED"/>
    <property type="match status" value="1"/>
</dbReference>
<keyword evidence="3" id="KW-0808">Transferase</keyword>
<dbReference type="AlphaFoldDB" id="A0A935PVG3"/>
<dbReference type="EMBL" id="JADJMH010000002">
    <property type="protein sequence ID" value="MBK7674065.1"/>
    <property type="molecule type" value="Genomic_DNA"/>
</dbReference>
<name>A0A935PVG3_9PROT</name>
<evidence type="ECO:0008006" key="8">
    <source>
        <dbReference type="Google" id="ProtNLM"/>
    </source>
</evidence>
<proteinExistence type="predicted"/>
<dbReference type="PANTHER" id="PTHR43378">
    <property type="entry name" value="UDP-3-O-ACYLGLUCOSAMINE N-ACYLTRANSFERASE"/>
    <property type="match status" value="1"/>
</dbReference>
<dbReference type="GO" id="GO:0016410">
    <property type="term" value="F:N-acyltransferase activity"/>
    <property type="evidence" value="ECO:0007669"/>
    <property type="project" value="InterPro"/>
</dbReference>
<keyword evidence="2" id="KW-0441">Lipid A biosynthesis</keyword>
<organism evidence="6 7">
    <name type="scientific">Candidatus Accumulibacter proximus</name>
    <dbReference type="NCBI Taxonomy" id="2954385"/>
    <lineage>
        <taxon>Bacteria</taxon>
        <taxon>Pseudomonadati</taxon>
        <taxon>Pseudomonadota</taxon>
        <taxon>Betaproteobacteria</taxon>
        <taxon>Candidatus Accumulibacter</taxon>
    </lineage>
</organism>
<evidence type="ECO:0000256" key="2">
    <source>
        <dbReference type="ARBA" id="ARBA00022556"/>
    </source>
</evidence>
<keyword evidence="1" id="KW-0444">Lipid biosynthesis</keyword>